<dbReference type="RefSeq" id="WP_270701367.1">
    <property type="nucleotide sequence ID" value="NZ_JAPNPC010000037.1"/>
</dbReference>
<dbReference type="AlphaFoldDB" id="A0AAW6YWY3"/>
<dbReference type="Proteomes" id="UP001174229">
    <property type="component" value="Unassembled WGS sequence"/>
</dbReference>
<dbReference type="EMBL" id="JAPNPE010000031">
    <property type="protein sequence ID" value="MDK7395147.1"/>
    <property type="molecule type" value="Genomic_DNA"/>
</dbReference>
<organism evidence="1 2">
    <name type="scientific">Bacillus pacificus</name>
    <dbReference type="NCBI Taxonomy" id="2026187"/>
    <lineage>
        <taxon>Bacteria</taxon>
        <taxon>Bacillati</taxon>
        <taxon>Bacillota</taxon>
        <taxon>Bacilli</taxon>
        <taxon>Bacillales</taxon>
        <taxon>Bacillaceae</taxon>
        <taxon>Bacillus</taxon>
        <taxon>Bacillus cereus group</taxon>
    </lineage>
</organism>
<name>A0AAW6YWY3_9BACI</name>
<sequence length="81" mass="9524">MKNCGFEEIGTWWEDENIKLIKISDKVFALNGWDGDSYTDSWKCTGELHKDASKERFDIIPRYFRVSSDIVLLSYQVEKIN</sequence>
<gene>
    <name evidence="1" type="ORF">OWO78_27915</name>
</gene>
<proteinExistence type="predicted"/>
<comment type="caution">
    <text evidence="1">The sequence shown here is derived from an EMBL/GenBank/DDBJ whole genome shotgun (WGS) entry which is preliminary data.</text>
</comment>
<reference evidence="1" key="1">
    <citation type="submission" date="2022-11" db="EMBL/GenBank/DDBJ databases">
        <title>WGS-based characterization of Bacillus cereus isolated from food &amp; feed additives.</title>
        <authorList>
            <person name="Bogaerts B."/>
            <person name="Fraiture M.-A."/>
            <person name="Roosens N.H.C."/>
            <person name="De Keersmaecker S.C.J."/>
            <person name="Vanneste K."/>
        </authorList>
    </citation>
    <scope>NUCLEOTIDE SEQUENCE</scope>
    <source>
        <strain evidence="1">74.2</strain>
    </source>
</reference>
<accession>A0AAW6YWY3</accession>
<evidence type="ECO:0000313" key="2">
    <source>
        <dbReference type="Proteomes" id="UP001174229"/>
    </source>
</evidence>
<protein>
    <submittedName>
        <fullName evidence="1">Uncharacterized protein</fullName>
    </submittedName>
</protein>
<evidence type="ECO:0000313" key="1">
    <source>
        <dbReference type="EMBL" id="MDK7395147.1"/>
    </source>
</evidence>